<feature type="coiled-coil region" evidence="1">
    <location>
        <begin position="213"/>
        <end position="255"/>
    </location>
</feature>
<dbReference type="EMBL" id="JBHRSW010000029">
    <property type="protein sequence ID" value="MFC3122694.1"/>
    <property type="molecule type" value="Genomic_DNA"/>
</dbReference>
<sequence length="450" mass="50295">MKNIVNINRRTFLKAAGSSLLLPALPSFFPRTASANVATQKTAPRRMCTVFFGMGVSLPPDDHIAYRDWHWFPHETGANYTLTKSTLALEPHRKRLTIMSGLSHPRTRTMYSHSTGAYFLSGADPKTPAGNAITADQVYAEHVGQHTRYPFITMDSEGGIGDFREPTTLSYNRSGQPIPSIGKPRGVFNELFGVGKGDKNTQLRDFGRNKSILDKMTQDLKVLENKLAGDDKNRLEQYLSSVRELEHRIERAEAWLDVEKPRIDESAFNLDTDPIKDGPTEFIDAMYQLMYTAFLTDSTRVISYQKVRESPGGYSVKFSKAIGLPGHHALSHGFNEEGGYERWGQYDAYLSERFAKFLNMMKSTDDPFAEGSLLDNTLVLYGSGTSTVHNTRNFPLVLAGGENFGFKHGEHRKYDESIPMSNLLNTMLQQLGAPISNFADSTGTIKNILV</sequence>
<feature type="signal peptide" evidence="2">
    <location>
        <begin position="1"/>
        <end position="35"/>
    </location>
</feature>
<dbReference type="RefSeq" id="WP_376920816.1">
    <property type="nucleotide sequence ID" value="NZ_JBHRSW010000029.1"/>
</dbReference>
<comment type="caution">
    <text evidence="3">The sequence shown here is derived from an EMBL/GenBank/DDBJ whole genome shotgun (WGS) entry which is preliminary data.</text>
</comment>
<dbReference type="InterPro" id="IPR006311">
    <property type="entry name" value="TAT_signal"/>
</dbReference>
<dbReference type="Proteomes" id="UP001595478">
    <property type="component" value="Unassembled WGS sequence"/>
</dbReference>
<evidence type="ECO:0000313" key="4">
    <source>
        <dbReference type="Proteomes" id="UP001595478"/>
    </source>
</evidence>
<evidence type="ECO:0000256" key="1">
    <source>
        <dbReference type="SAM" id="Coils"/>
    </source>
</evidence>
<keyword evidence="1" id="KW-0175">Coiled coil</keyword>
<dbReference type="PROSITE" id="PS51318">
    <property type="entry name" value="TAT"/>
    <property type="match status" value="1"/>
</dbReference>
<dbReference type="Pfam" id="PF07586">
    <property type="entry name" value="HXXSHH"/>
    <property type="match status" value="1"/>
</dbReference>
<keyword evidence="4" id="KW-1185">Reference proteome</keyword>
<proteinExistence type="predicted"/>
<feature type="chain" id="PRO_5046555782" evidence="2">
    <location>
        <begin position="36"/>
        <end position="450"/>
    </location>
</feature>
<protein>
    <submittedName>
        <fullName evidence="3">DUF1552 domain-containing protein</fullName>
    </submittedName>
</protein>
<organism evidence="3 4">
    <name type="scientific">Agaribacter flavus</name>
    <dbReference type="NCBI Taxonomy" id="1902781"/>
    <lineage>
        <taxon>Bacteria</taxon>
        <taxon>Pseudomonadati</taxon>
        <taxon>Pseudomonadota</taxon>
        <taxon>Gammaproteobacteria</taxon>
        <taxon>Alteromonadales</taxon>
        <taxon>Alteromonadaceae</taxon>
        <taxon>Agaribacter</taxon>
    </lineage>
</organism>
<evidence type="ECO:0000313" key="3">
    <source>
        <dbReference type="EMBL" id="MFC3122694.1"/>
    </source>
</evidence>
<reference evidence="4" key="1">
    <citation type="journal article" date="2019" name="Int. J. Syst. Evol. Microbiol.">
        <title>The Global Catalogue of Microorganisms (GCM) 10K type strain sequencing project: providing services to taxonomists for standard genome sequencing and annotation.</title>
        <authorList>
            <consortium name="The Broad Institute Genomics Platform"/>
            <consortium name="The Broad Institute Genome Sequencing Center for Infectious Disease"/>
            <person name="Wu L."/>
            <person name="Ma J."/>
        </authorList>
    </citation>
    <scope>NUCLEOTIDE SEQUENCE [LARGE SCALE GENOMIC DNA]</scope>
    <source>
        <strain evidence="4">KCTC 52473</strain>
    </source>
</reference>
<dbReference type="InterPro" id="IPR011447">
    <property type="entry name" value="DUF1552"/>
</dbReference>
<keyword evidence="2" id="KW-0732">Signal</keyword>
<name>A0ABV7FTN1_9ALTE</name>
<gene>
    <name evidence="3" type="ORF">ACFOHL_13805</name>
</gene>
<accession>A0ABV7FTN1</accession>
<evidence type="ECO:0000256" key="2">
    <source>
        <dbReference type="SAM" id="SignalP"/>
    </source>
</evidence>